<dbReference type="PANTHER" id="PTHR14052">
    <property type="entry name" value="ORIGIN RECOGNITION COMPLEX SUBUNIT 2"/>
    <property type="match status" value="1"/>
</dbReference>
<dbReference type="InterPro" id="IPR056772">
    <property type="entry name" value="RecA-like_ORC2"/>
</dbReference>
<feature type="compositionally biased region" description="Acidic residues" evidence="7">
    <location>
        <begin position="226"/>
        <end position="235"/>
    </location>
</feature>
<dbReference type="AlphaFoldDB" id="E0VCC9"/>
<dbReference type="STRING" id="121224.E0VCC9"/>
<reference evidence="10" key="1">
    <citation type="submission" date="2007-04" db="EMBL/GenBank/DDBJ databases">
        <title>Annotation of Pediculus humanus corporis strain USDA.</title>
        <authorList>
            <person name="Kirkness E."/>
            <person name="Hannick L."/>
            <person name="Hass B."/>
            <person name="Bruggner R."/>
            <person name="Lawson D."/>
            <person name="Bidwell S."/>
            <person name="Joardar V."/>
            <person name="Caler E."/>
            <person name="Walenz B."/>
            <person name="Inman J."/>
            <person name="Schobel S."/>
            <person name="Galinsky K."/>
            <person name="Amedeo P."/>
            <person name="Strausberg R."/>
        </authorList>
    </citation>
    <scope>NUCLEOTIDE SEQUENCE</scope>
    <source>
        <strain evidence="10">USDA</strain>
    </source>
</reference>
<proteinExistence type="inferred from homology"/>
<feature type="compositionally biased region" description="Basic and acidic residues" evidence="7">
    <location>
        <begin position="151"/>
        <end position="166"/>
    </location>
</feature>
<feature type="domain" description="Origin recognition complex subunit 2 winged-helix" evidence="9">
    <location>
        <begin position="489"/>
        <end position="548"/>
    </location>
</feature>
<evidence type="ECO:0000313" key="12">
    <source>
        <dbReference type="Proteomes" id="UP000009046"/>
    </source>
</evidence>
<name>E0VCC9_PEDHC</name>
<dbReference type="CTD" id="8231519"/>
<evidence type="ECO:0000256" key="5">
    <source>
        <dbReference type="ARBA" id="ARBA00023242"/>
    </source>
</evidence>
<gene>
    <name evidence="11" type="primary">8231519</name>
    <name evidence="10" type="ORF">Phum_PHUM085570</name>
</gene>
<evidence type="ECO:0000256" key="7">
    <source>
        <dbReference type="SAM" id="MobiDB-lite"/>
    </source>
</evidence>
<dbReference type="InParanoid" id="E0VCC9"/>
<dbReference type="GO" id="GO:0005664">
    <property type="term" value="C:nuclear origin of replication recognition complex"/>
    <property type="evidence" value="ECO:0007669"/>
    <property type="project" value="UniProtKB-UniRule"/>
</dbReference>
<evidence type="ECO:0000259" key="8">
    <source>
        <dbReference type="Pfam" id="PF04084"/>
    </source>
</evidence>
<dbReference type="RefSeq" id="XP_002423773.1">
    <property type="nucleotide sequence ID" value="XM_002423728.1"/>
</dbReference>
<dbReference type="HOGENOM" id="CLU_018596_3_0_1"/>
<evidence type="ECO:0000256" key="6">
    <source>
        <dbReference type="RuleBase" id="RU368084"/>
    </source>
</evidence>
<accession>E0VCC9</accession>
<dbReference type="GO" id="GO:0003688">
    <property type="term" value="F:DNA replication origin binding"/>
    <property type="evidence" value="ECO:0007669"/>
    <property type="project" value="UniProtKB-UniRule"/>
</dbReference>
<feature type="region of interest" description="Disordered" evidence="7">
    <location>
        <begin position="199"/>
        <end position="239"/>
    </location>
</feature>
<dbReference type="KEGG" id="phu:Phum_PHUM085570"/>
<sequence length="563" mass="64583">MDNNVKYNVKKRDSMKTIDVIFVSDELVGSTIVSKKEYERLMRQKLKTESDQSRLNDSSSVELENKLLKRKQGIKNDVDSENNSKRSKYIDDVELALAALENDNVEKVEVTHPSTLFDECDISAKKICNFENSNHSSKNDKLSNKANNLVKPEEKSSANKQNDKKQINNLGEFCQTPITLRKRVIKDIKAIQKILENSDDDFSSSDSDSSFKMSDDSSSGNKTSENENDDDDLDDSPSKSSKTFFESYCDLHSTKNSKNSVKIDKKLKTSKLTQEKFDSLVKNNTEISLDHKKCLQSLLSDIFNLFPKWDFILNQNFNLLLYGAGSKREVISKYLERYIDSFPVIVVNGFFPDITSKEIIEKICEILNVKYDARDVISKIECKIKSYDLEIYLAINNIDGIMLRNKKVQNVLSRLGKIEQIHIIASIDHINAPLIEFNWIWFDCTTYLNYTDETLYEGNLMLPNSGKATLASLRNVFSALTKKQNQIENGGKGNGITFRELYEECRKELLISSDVALRAQLKEFVDHMILKQKKNANGEEQFIITMEYNILKQFLDEQEVEQS</sequence>
<dbReference type="VEuPathDB" id="VectorBase:PHUM085570"/>
<dbReference type="Pfam" id="PF04084">
    <property type="entry name" value="RecA-like_ORC2"/>
    <property type="match status" value="1"/>
</dbReference>
<dbReference type="GeneID" id="8231519"/>
<reference evidence="10" key="2">
    <citation type="submission" date="2007-04" db="EMBL/GenBank/DDBJ databases">
        <title>The genome of the human body louse.</title>
        <authorList>
            <consortium name="The Human Body Louse Genome Consortium"/>
            <person name="Kirkness E."/>
            <person name="Walenz B."/>
            <person name="Hass B."/>
            <person name="Bruggner R."/>
            <person name="Strausberg R."/>
        </authorList>
    </citation>
    <scope>NUCLEOTIDE SEQUENCE</scope>
    <source>
        <strain evidence="10">USDA</strain>
    </source>
</reference>
<keyword evidence="12" id="KW-1185">Reference proteome</keyword>
<dbReference type="InterPro" id="IPR007220">
    <property type="entry name" value="ORC2"/>
</dbReference>
<keyword evidence="5 6" id="KW-0539">Nucleus</keyword>
<dbReference type="Pfam" id="PF24882">
    <property type="entry name" value="WHD_ORC2"/>
    <property type="match status" value="1"/>
</dbReference>
<dbReference type="EMBL" id="AAZO01001023">
    <property type="status" value="NOT_ANNOTATED_CDS"/>
    <property type="molecule type" value="Genomic_DNA"/>
</dbReference>
<dbReference type="OMA" id="KRAKFNF"/>
<dbReference type="Proteomes" id="UP000009046">
    <property type="component" value="Unassembled WGS sequence"/>
</dbReference>
<dbReference type="GO" id="GO:0006260">
    <property type="term" value="P:DNA replication"/>
    <property type="evidence" value="ECO:0007669"/>
    <property type="project" value="UniProtKB-UniRule"/>
</dbReference>
<comment type="similarity">
    <text evidence="2 6">Belongs to the ORC2 family.</text>
</comment>
<dbReference type="PANTHER" id="PTHR14052:SF0">
    <property type="entry name" value="ORIGIN RECOGNITION COMPLEX SUBUNIT 2"/>
    <property type="match status" value="1"/>
</dbReference>
<dbReference type="InterPro" id="IPR056773">
    <property type="entry name" value="WHD_ORC2"/>
</dbReference>
<dbReference type="FunCoup" id="E0VCC9">
    <property type="interactions" value="1749"/>
</dbReference>
<feature type="region of interest" description="Disordered" evidence="7">
    <location>
        <begin position="149"/>
        <end position="168"/>
    </location>
</feature>
<evidence type="ECO:0000256" key="4">
    <source>
        <dbReference type="ARBA" id="ARBA00022705"/>
    </source>
</evidence>
<dbReference type="OrthoDB" id="20198at2759"/>
<evidence type="ECO:0000259" key="9">
    <source>
        <dbReference type="Pfam" id="PF24882"/>
    </source>
</evidence>
<comment type="subcellular location">
    <subcellularLocation>
        <location evidence="1 6">Nucleus</location>
    </subcellularLocation>
</comment>
<dbReference type="eggNOG" id="KOG2928">
    <property type="taxonomic scope" value="Eukaryota"/>
</dbReference>
<evidence type="ECO:0000256" key="3">
    <source>
        <dbReference type="ARBA" id="ARBA00019080"/>
    </source>
</evidence>
<feature type="domain" description="Origin recognition complex subunit 2 RecA-like" evidence="8">
    <location>
        <begin position="297"/>
        <end position="444"/>
    </location>
</feature>
<dbReference type="EnsemblMetazoa" id="PHUM085570-RA">
    <property type="protein sequence ID" value="PHUM085570-PA"/>
    <property type="gene ID" value="PHUM085570"/>
</dbReference>
<dbReference type="EMBL" id="DS235053">
    <property type="protein sequence ID" value="EEB11035.1"/>
    <property type="molecule type" value="Genomic_DNA"/>
</dbReference>
<evidence type="ECO:0000313" key="11">
    <source>
        <dbReference type="EnsemblMetazoa" id="PHUM085570-PA"/>
    </source>
</evidence>
<protein>
    <recommendedName>
        <fullName evidence="3 6">Origin recognition complex subunit 2</fullName>
    </recommendedName>
</protein>
<comment type="subunit">
    <text evidence="6">Component of the origin recognition complex (ORC).</text>
</comment>
<feature type="compositionally biased region" description="Low complexity" evidence="7">
    <location>
        <begin position="204"/>
        <end position="219"/>
    </location>
</feature>
<evidence type="ECO:0000256" key="1">
    <source>
        <dbReference type="ARBA" id="ARBA00004123"/>
    </source>
</evidence>
<organism>
    <name type="scientific">Pediculus humanus subsp. corporis</name>
    <name type="common">Body louse</name>
    <dbReference type="NCBI Taxonomy" id="121224"/>
    <lineage>
        <taxon>Eukaryota</taxon>
        <taxon>Metazoa</taxon>
        <taxon>Ecdysozoa</taxon>
        <taxon>Arthropoda</taxon>
        <taxon>Hexapoda</taxon>
        <taxon>Insecta</taxon>
        <taxon>Pterygota</taxon>
        <taxon>Neoptera</taxon>
        <taxon>Paraneoptera</taxon>
        <taxon>Psocodea</taxon>
        <taxon>Troctomorpha</taxon>
        <taxon>Phthiraptera</taxon>
        <taxon>Anoplura</taxon>
        <taxon>Pediculidae</taxon>
        <taxon>Pediculus</taxon>
    </lineage>
</organism>
<evidence type="ECO:0000256" key="2">
    <source>
        <dbReference type="ARBA" id="ARBA00007421"/>
    </source>
</evidence>
<comment type="function">
    <text evidence="6">Component of the origin recognition complex (ORC) that binds origins of replication. DNA-binding is ATP-dependent. ORC is required to assemble the pre-replication complex necessary to initiate DNA replication.</text>
</comment>
<evidence type="ECO:0000313" key="10">
    <source>
        <dbReference type="EMBL" id="EEB11035.1"/>
    </source>
</evidence>
<keyword evidence="4 6" id="KW-0235">DNA replication</keyword>
<reference evidence="11" key="3">
    <citation type="submission" date="2021-02" db="UniProtKB">
        <authorList>
            <consortium name="EnsemblMetazoa"/>
        </authorList>
    </citation>
    <scope>IDENTIFICATION</scope>
    <source>
        <strain evidence="11">USDA</strain>
    </source>
</reference>